<keyword evidence="2" id="KW-1185">Reference proteome</keyword>
<name>A0A0C3B1U7_PILCF</name>
<dbReference type="InParanoid" id="A0A0C3B1U7"/>
<accession>A0A0C3B1U7</accession>
<sequence>MTRKAGRLSEHWDVFLRCPARSQQQLVDNSSSTRSGRFGDVRSDSLEVTTRTVLF</sequence>
<gene>
    <name evidence="1" type="ORF">PILCRDRAFT_822690</name>
</gene>
<evidence type="ECO:0000313" key="2">
    <source>
        <dbReference type="Proteomes" id="UP000054166"/>
    </source>
</evidence>
<dbReference type="HOGENOM" id="CLU_3033205_0_0_1"/>
<reference evidence="1 2" key="1">
    <citation type="submission" date="2014-04" db="EMBL/GenBank/DDBJ databases">
        <authorList>
            <consortium name="DOE Joint Genome Institute"/>
            <person name="Kuo A."/>
            <person name="Tarkka M."/>
            <person name="Buscot F."/>
            <person name="Kohler A."/>
            <person name="Nagy L.G."/>
            <person name="Floudas D."/>
            <person name="Copeland A."/>
            <person name="Barry K.W."/>
            <person name="Cichocki N."/>
            <person name="Veneault-Fourrey C."/>
            <person name="LaButti K."/>
            <person name="Lindquist E.A."/>
            <person name="Lipzen A."/>
            <person name="Lundell T."/>
            <person name="Morin E."/>
            <person name="Murat C."/>
            <person name="Sun H."/>
            <person name="Tunlid A."/>
            <person name="Henrissat B."/>
            <person name="Grigoriev I.V."/>
            <person name="Hibbett D.S."/>
            <person name="Martin F."/>
            <person name="Nordberg H.P."/>
            <person name="Cantor M.N."/>
            <person name="Hua S.X."/>
        </authorList>
    </citation>
    <scope>NUCLEOTIDE SEQUENCE [LARGE SCALE GENOMIC DNA]</scope>
    <source>
        <strain evidence="1 2">F 1598</strain>
    </source>
</reference>
<dbReference type="AlphaFoldDB" id="A0A0C3B1U7"/>
<proteinExistence type="predicted"/>
<protein>
    <submittedName>
        <fullName evidence="1">Uncharacterized protein</fullName>
    </submittedName>
</protein>
<organism evidence="1 2">
    <name type="scientific">Piloderma croceum (strain F 1598)</name>
    <dbReference type="NCBI Taxonomy" id="765440"/>
    <lineage>
        <taxon>Eukaryota</taxon>
        <taxon>Fungi</taxon>
        <taxon>Dikarya</taxon>
        <taxon>Basidiomycota</taxon>
        <taxon>Agaricomycotina</taxon>
        <taxon>Agaricomycetes</taxon>
        <taxon>Agaricomycetidae</taxon>
        <taxon>Atheliales</taxon>
        <taxon>Atheliaceae</taxon>
        <taxon>Piloderma</taxon>
    </lineage>
</organism>
<dbReference type="EMBL" id="KN833005">
    <property type="protein sequence ID" value="KIM80173.1"/>
    <property type="molecule type" value="Genomic_DNA"/>
</dbReference>
<reference evidence="2" key="2">
    <citation type="submission" date="2015-01" db="EMBL/GenBank/DDBJ databases">
        <title>Evolutionary Origins and Diversification of the Mycorrhizal Mutualists.</title>
        <authorList>
            <consortium name="DOE Joint Genome Institute"/>
            <consortium name="Mycorrhizal Genomics Consortium"/>
            <person name="Kohler A."/>
            <person name="Kuo A."/>
            <person name="Nagy L.G."/>
            <person name="Floudas D."/>
            <person name="Copeland A."/>
            <person name="Barry K.W."/>
            <person name="Cichocki N."/>
            <person name="Veneault-Fourrey C."/>
            <person name="LaButti K."/>
            <person name="Lindquist E.A."/>
            <person name="Lipzen A."/>
            <person name="Lundell T."/>
            <person name="Morin E."/>
            <person name="Murat C."/>
            <person name="Riley R."/>
            <person name="Ohm R."/>
            <person name="Sun H."/>
            <person name="Tunlid A."/>
            <person name="Henrissat B."/>
            <person name="Grigoriev I.V."/>
            <person name="Hibbett D.S."/>
            <person name="Martin F."/>
        </authorList>
    </citation>
    <scope>NUCLEOTIDE SEQUENCE [LARGE SCALE GENOMIC DNA]</scope>
    <source>
        <strain evidence="2">F 1598</strain>
    </source>
</reference>
<evidence type="ECO:0000313" key="1">
    <source>
        <dbReference type="EMBL" id="KIM80173.1"/>
    </source>
</evidence>
<dbReference type="Proteomes" id="UP000054166">
    <property type="component" value="Unassembled WGS sequence"/>
</dbReference>